<dbReference type="RefSeq" id="WP_280616850.1">
    <property type="nucleotide sequence ID" value="NZ_JAROYP010000006.1"/>
</dbReference>
<accession>A0AAW6SSA6</accession>
<organism evidence="2 3">
    <name type="scientific">Heyndrickxia oleronia</name>
    <dbReference type="NCBI Taxonomy" id="38875"/>
    <lineage>
        <taxon>Bacteria</taxon>
        <taxon>Bacillati</taxon>
        <taxon>Bacillota</taxon>
        <taxon>Bacilli</taxon>
        <taxon>Bacillales</taxon>
        <taxon>Bacillaceae</taxon>
        <taxon>Heyndrickxia</taxon>
    </lineage>
</organism>
<dbReference type="AlphaFoldDB" id="A0AAW6SSA6"/>
<feature type="transmembrane region" description="Helical" evidence="1">
    <location>
        <begin position="12"/>
        <end position="32"/>
    </location>
</feature>
<dbReference type="Proteomes" id="UP001159179">
    <property type="component" value="Unassembled WGS sequence"/>
</dbReference>
<keyword evidence="1" id="KW-0812">Transmembrane</keyword>
<evidence type="ECO:0000313" key="2">
    <source>
        <dbReference type="EMBL" id="MDH5161726.1"/>
    </source>
</evidence>
<dbReference type="EMBL" id="JAROYP010000006">
    <property type="protein sequence ID" value="MDH5161726.1"/>
    <property type="molecule type" value="Genomic_DNA"/>
</dbReference>
<protein>
    <submittedName>
        <fullName evidence="2">Uncharacterized protein</fullName>
    </submittedName>
</protein>
<reference evidence="2" key="1">
    <citation type="submission" date="2023-03" db="EMBL/GenBank/DDBJ databases">
        <title>Bacterial isolates from washroom surfaces on a university campus.</title>
        <authorList>
            <person name="Holman D.B."/>
            <person name="Gzyl K.E."/>
            <person name="Taheri A.E."/>
        </authorList>
    </citation>
    <scope>NUCLEOTIDE SEQUENCE</scope>
    <source>
        <strain evidence="2">RD03</strain>
    </source>
</reference>
<evidence type="ECO:0000313" key="3">
    <source>
        <dbReference type="Proteomes" id="UP001159179"/>
    </source>
</evidence>
<evidence type="ECO:0000256" key="1">
    <source>
        <dbReference type="SAM" id="Phobius"/>
    </source>
</evidence>
<sequence>MTSKKTFGQLFPLLQVLFCLFPVIPLLMTQLIQPRMKRLLLKYSSSHSFSL</sequence>
<name>A0AAW6SSA6_9BACI</name>
<keyword evidence="1" id="KW-1133">Transmembrane helix</keyword>
<comment type="caution">
    <text evidence="2">The sequence shown here is derived from an EMBL/GenBank/DDBJ whole genome shotgun (WGS) entry which is preliminary data.</text>
</comment>
<proteinExistence type="predicted"/>
<keyword evidence="1" id="KW-0472">Membrane</keyword>
<gene>
    <name evidence="2" type="ORF">P5X88_12315</name>
</gene>